<proteinExistence type="predicted"/>
<organism evidence="2 3">
    <name type="scientific">Cellulomonas fengjieae</name>
    <dbReference type="NCBI Taxonomy" id="2819978"/>
    <lineage>
        <taxon>Bacteria</taxon>
        <taxon>Bacillati</taxon>
        <taxon>Actinomycetota</taxon>
        <taxon>Actinomycetes</taxon>
        <taxon>Micrococcales</taxon>
        <taxon>Cellulomonadaceae</taxon>
        <taxon>Cellulomonas</taxon>
    </lineage>
</organism>
<evidence type="ECO:0000313" key="2">
    <source>
        <dbReference type="EMBL" id="MBO3084684.1"/>
    </source>
</evidence>
<reference evidence="2 3" key="1">
    <citation type="submission" date="2021-03" db="EMBL/GenBank/DDBJ databases">
        <title>novel species in genus Cellulomonas.</title>
        <authorList>
            <person name="Zhang G."/>
        </authorList>
    </citation>
    <scope>NUCLEOTIDE SEQUENCE [LARGE SCALE GENOMIC DNA]</scope>
    <source>
        <strain evidence="3">zg-ZUI188</strain>
    </source>
</reference>
<dbReference type="Pfam" id="PF19124">
    <property type="entry name" value="DUF5808"/>
    <property type="match status" value="1"/>
</dbReference>
<dbReference type="Proteomes" id="UP000678317">
    <property type="component" value="Unassembled WGS sequence"/>
</dbReference>
<evidence type="ECO:0000313" key="3">
    <source>
        <dbReference type="Proteomes" id="UP000678317"/>
    </source>
</evidence>
<gene>
    <name evidence="2" type="ORF">J4035_08540</name>
</gene>
<feature type="domain" description="DUF5808" evidence="1">
    <location>
        <begin position="67"/>
        <end position="90"/>
    </location>
</feature>
<name>A0ABS3SG04_9CELL</name>
<accession>A0ABS3SG04</accession>
<dbReference type="RefSeq" id="WP_208214253.1">
    <property type="nucleotide sequence ID" value="NZ_CP074404.1"/>
</dbReference>
<dbReference type="InterPro" id="IPR043831">
    <property type="entry name" value="DUF5808"/>
</dbReference>
<comment type="caution">
    <text evidence="2">The sequence shown here is derived from an EMBL/GenBank/DDBJ whole genome shotgun (WGS) entry which is preliminary data.</text>
</comment>
<keyword evidence="3" id="KW-1185">Reference proteome</keyword>
<sequence length="100" mass="11302">MSHGERDPGFDLQRLIRLVTVALAVAAVVKELRTPADEREWHGRVGFVPYDFRVPTFARLKQRMWDPQGAHVINPRAFGVGWTLNAGRVVQLVRQRVSAG</sequence>
<evidence type="ECO:0000259" key="1">
    <source>
        <dbReference type="Pfam" id="PF19124"/>
    </source>
</evidence>
<dbReference type="EMBL" id="JAGFBM010000003">
    <property type="protein sequence ID" value="MBO3084684.1"/>
    <property type="molecule type" value="Genomic_DNA"/>
</dbReference>
<protein>
    <recommendedName>
        <fullName evidence="1">DUF5808 domain-containing protein</fullName>
    </recommendedName>
</protein>